<proteinExistence type="predicted"/>
<dbReference type="EMBL" id="CP022987">
    <property type="protein sequence ID" value="QAA93224.1"/>
    <property type="molecule type" value="Genomic_DNA"/>
</dbReference>
<feature type="transmembrane region" description="Helical" evidence="1">
    <location>
        <begin position="20"/>
        <end position="39"/>
    </location>
</feature>
<evidence type="ECO:0000259" key="2">
    <source>
        <dbReference type="SMART" id="SM00014"/>
    </source>
</evidence>
<dbReference type="Gene3D" id="1.20.144.10">
    <property type="entry name" value="Phosphatidic acid phosphatase type 2/haloperoxidase"/>
    <property type="match status" value="2"/>
</dbReference>
<dbReference type="CDD" id="cd03392">
    <property type="entry name" value="PAP2_like_2"/>
    <property type="match status" value="1"/>
</dbReference>
<feature type="domain" description="Phosphatidic acid phosphatase type 2/haloperoxidase" evidence="2">
    <location>
        <begin position="105"/>
        <end position="220"/>
    </location>
</feature>
<dbReference type="SMART" id="SM00014">
    <property type="entry name" value="acidPPc"/>
    <property type="match status" value="1"/>
</dbReference>
<sequence length="241" mass="26805">MTRGGRLLRFIRARLDPASYLGLQLSLGALLLIGASWAFGSIAEEVLEREELVAVDMQLSYWLNSLQTPWLTDIMLKVSSLHGMQGMTALVLIAALLLAWKRYWTWMVILLFTVPSGAALNALMKTVFERARPSFASSFMTVTDYSFPSGHTCASTLFYGVLAAFLVPRMPSWQWRALVCWCALGLIALVAFSRLYLGAHFLTDVLGGFAEGIAWLALCVTAAHTFARHRSERRSRPAIKL</sequence>
<evidence type="ECO:0000256" key="1">
    <source>
        <dbReference type="SAM" id="Phobius"/>
    </source>
</evidence>
<evidence type="ECO:0000313" key="3">
    <source>
        <dbReference type="EMBL" id="QAA93224.1"/>
    </source>
</evidence>
<dbReference type="AlphaFoldDB" id="A0A410GA96"/>
<dbReference type="Proteomes" id="UP000283474">
    <property type="component" value="Chromosome"/>
</dbReference>
<keyword evidence="1" id="KW-0812">Transmembrane</keyword>
<feature type="transmembrane region" description="Helical" evidence="1">
    <location>
        <begin position="148"/>
        <end position="166"/>
    </location>
</feature>
<name>A0A410GA96_9BURK</name>
<dbReference type="PANTHER" id="PTHR14969:SF13">
    <property type="entry name" value="AT30094P"/>
    <property type="match status" value="1"/>
</dbReference>
<organism evidence="3 4">
    <name type="scientific">Pollutimonas thiosulfatoxidans</name>
    <dbReference type="NCBI Taxonomy" id="2028345"/>
    <lineage>
        <taxon>Bacteria</taxon>
        <taxon>Pseudomonadati</taxon>
        <taxon>Pseudomonadota</taxon>
        <taxon>Betaproteobacteria</taxon>
        <taxon>Burkholderiales</taxon>
        <taxon>Alcaligenaceae</taxon>
        <taxon>Pollutimonas</taxon>
    </lineage>
</organism>
<keyword evidence="1" id="KW-0472">Membrane</keyword>
<accession>A0A410GA96</accession>
<dbReference type="Pfam" id="PF01569">
    <property type="entry name" value="PAP2"/>
    <property type="match status" value="1"/>
</dbReference>
<dbReference type="OrthoDB" id="9780918at2"/>
<gene>
    <name evidence="3" type="ORF">CKA81_04770</name>
</gene>
<feature type="transmembrane region" description="Helical" evidence="1">
    <location>
        <begin position="209"/>
        <end position="227"/>
    </location>
</feature>
<feature type="transmembrane region" description="Helical" evidence="1">
    <location>
        <begin position="81"/>
        <end position="100"/>
    </location>
</feature>
<feature type="transmembrane region" description="Helical" evidence="1">
    <location>
        <begin position="178"/>
        <end position="197"/>
    </location>
</feature>
<dbReference type="InterPro" id="IPR036938">
    <property type="entry name" value="PAP2/HPO_sf"/>
</dbReference>
<keyword evidence="1" id="KW-1133">Transmembrane helix</keyword>
<feature type="transmembrane region" description="Helical" evidence="1">
    <location>
        <begin position="107"/>
        <end position="128"/>
    </location>
</feature>
<dbReference type="InterPro" id="IPR000326">
    <property type="entry name" value="PAP2/HPO"/>
</dbReference>
<dbReference type="SUPFAM" id="SSF48317">
    <property type="entry name" value="Acid phosphatase/Vanadium-dependent haloperoxidase"/>
    <property type="match status" value="1"/>
</dbReference>
<protein>
    <recommendedName>
        <fullName evidence="2">Phosphatidic acid phosphatase type 2/haloperoxidase domain-containing protein</fullName>
    </recommendedName>
</protein>
<keyword evidence="4" id="KW-1185">Reference proteome</keyword>
<dbReference type="KEGG" id="pus:CKA81_04770"/>
<dbReference type="PANTHER" id="PTHR14969">
    <property type="entry name" value="SPHINGOSINE-1-PHOSPHATE PHOSPHOHYDROLASE"/>
    <property type="match status" value="1"/>
</dbReference>
<reference evidence="3 4" key="1">
    <citation type="submission" date="2017-08" db="EMBL/GenBank/DDBJ databases">
        <authorList>
            <person name="Park S.-J."/>
            <person name="Kim H."/>
        </authorList>
    </citation>
    <scope>NUCLEOTIDE SEQUENCE [LARGE SCALE GENOMIC DNA]</scope>
    <source>
        <strain evidence="4">ye3</strain>
    </source>
</reference>
<evidence type="ECO:0000313" key="4">
    <source>
        <dbReference type="Proteomes" id="UP000283474"/>
    </source>
</evidence>